<dbReference type="AlphaFoldDB" id="A0AA35TD92"/>
<comment type="caution">
    <text evidence="1">The sequence shown here is derived from an EMBL/GenBank/DDBJ whole genome shotgun (WGS) entry which is preliminary data.</text>
</comment>
<evidence type="ECO:0000313" key="1">
    <source>
        <dbReference type="EMBL" id="CAI8045346.1"/>
    </source>
</evidence>
<accession>A0AA35TD92</accession>
<sequence length="36" mass="3848">MGHLPAGRLSSCTKPGSSLPLHTYCAPLYVQTCPLF</sequence>
<dbReference type="EMBL" id="CASHTH010003464">
    <property type="protein sequence ID" value="CAI8045346.1"/>
    <property type="molecule type" value="Genomic_DNA"/>
</dbReference>
<name>A0AA35TD92_GEOBA</name>
<evidence type="ECO:0000313" key="2">
    <source>
        <dbReference type="Proteomes" id="UP001174909"/>
    </source>
</evidence>
<gene>
    <name evidence="1" type="ORF">GBAR_LOCUS25086</name>
</gene>
<dbReference type="Proteomes" id="UP001174909">
    <property type="component" value="Unassembled WGS sequence"/>
</dbReference>
<keyword evidence="2" id="KW-1185">Reference proteome</keyword>
<proteinExistence type="predicted"/>
<reference evidence="1" key="1">
    <citation type="submission" date="2023-03" db="EMBL/GenBank/DDBJ databases">
        <authorList>
            <person name="Steffen K."/>
            <person name="Cardenas P."/>
        </authorList>
    </citation>
    <scope>NUCLEOTIDE SEQUENCE</scope>
</reference>
<organism evidence="1 2">
    <name type="scientific">Geodia barretti</name>
    <name type="common">Barrett's horny sponge</name>
    <dbReference type="NCBI Taxonomy" id="519541"/>
    <lineage>
        <taxon>Eukaryota</taxon>
        <taxon>Metazoa</taxon>
        <taxon>Porifera</taxon>
        <taxon>Demospongiae</taxon>
        <taxon>Heteroscleromorpha</taxon>
        <taxon>Tetractinellida</taxon>
        <taxon>Astrophorina</taxon>
        <taxon>Geodiidae</taxon>
        <taxon>Geodia</taxon>
    </lineage>
</organism>
<protein>
    <submittedName>
        <fullName evidence="1">Uncharacterized protein</fullName>
    </submittedName>
</protein>